<dbReference type="AlphaFoldDB" id="W0V5J5"/>
<reference evidence="2 3" key="1">
    <citation type="journal article" date="2015" name="Genome Announc.">
        <title>Genome Sequence of Mushroom Soft-Rot Pathogen Janthinobacterium agaricidamnosum.</title>
        <authorList>
            <person name="Graupner K."/>
            <person name="Lackner G."/>
            <person name="Hertweck C."/>
        </authorList>
    </citation>
    <scope>NUCLEOTIDE SEQUENCE [LARGE SCALE GENOMIC DNA]</scope>
    <source>
        <strain evidence="3">NBRC 102515 / DSM 9628</strain>
    </source>
</reference>
<evidence type="ECO:0000313" key="2">
    <source>
        <dbReference type="EMBL" id="CDG83156.1"/>
    </source>
</evidence>
<evidence type="ECO:0000313" key="3">
    <source>
        <dbReference type="Proteomes" id="UP000027604"/>
    </source>
</evidence>
<feature type="region of interest" description="Disordered" evidence="1">
    <location>
        <begin position="72"/>
        <end position="101"/>
    </location>
</feature>
<gene>
    <name evidence="2" type="ORF">GJA_2525</name>
</gene>
<dbReference type="HOGENOM" id="CLU_1508661_0_0_4"/>
<proteinExistence type="predicted"/>
<accession>W0V5J5</accession>
<name>W0V5J5_9BURK</name>
<keyword evidence="3" id="KW-1185">Reference proteome</keyword>
<dbReference type="KEGG" id="jag:GJA_2525"/>
<sequence>MLRIDLETPVRLIQLQLAFDTVARGGIAGVVCVDQVRHEFTQRFALKLIAYASYEVASKDESSGVENYIHSGKKVVPDRPDGTGEIQSQDGTYEPTEDSHEAEKVVADVPDEVDEAIDEPAQDLCEEADDGSEVHSNERDDSIDHISSGIGCRIHHILGRIGYYINYGLSNITDCTSG</sequence>
<evidence type="ECO:0000256" key="1">
    <source>
        <dbReference type="SAM" id="MobiDB-lite"/>
    </source>
</evidence>
<protein>
    <submittedName>
        <fullName evidence="2">Uncharacterized protein</fullName>
    </submittedName>
</protein>
<dbReference type="Proteomes" id="UP000027604">
    <property type="component" value="Chromosome I"/>
</dbReference>
<dbReference type="EMBL" id="HG322949">
    <property type="protein sequence ID" value="CDG83156.1"/>
    <property type="molecule type" value="Genomic_DNA"/>
</dbReference>
<dbReference type="PATRIC" id="fig|1349767.4.peg.4261"/>
<organism evidence="2 3">
    <name type="scientific">Janthinobacterium agaricidamnosum NBRC 102515 = DSM 9628</name>
    <dbReference type="NCBI Taxonomy" id="1349767"/>
    <lineage>
        <taxon>Bacteria</taxon>
        <taxon>Pseudomonadati</taxon>
        <taxon>Pseudomonadota</taxon>
        <taxon>Betaproteobacteria</taxon>
        <taxon>Burkholderiales</taxon>
        <taxon>Oxalobacteraceae</taxon>
        <taxon>Janthinobacterium</taxon>
    </lineage>
</organism>